<dbReference type="PROSITE" id="PS50043">
    <property type="entry name" value="HTH_LUXR_2"/>
    <property type="match status" value="1"/>
</dbReference>
<dbReference type="RefSeq" id="WP_267564567.1">
    <property type="nucleotide sequence ID" value="NZ_JAPNTZ010000007.1"/>
</dbReference>
<dbReference type="PANTHER" id="PTHR16305">
    <property type="entry name" value="TESTICULAR SOLUBLE ADENYLYL CYCLASE"/>
    <property type="match status" value="1"/>
</dbReference>
<evidence type="ECO:0000256" key="3">
    <source>
        <dbReference type="SAM" id="MobiDB-lite"/>
    </source>
</evidence>
<name>A0ABT4B1L5_9ACTN</name>
<dbReference type="InterPro" id="IPR027417">
    <property type="entry name" value="P-loop_NTPase"/>
</dbReference>
<dbReference type="InterPro" id="IPR036388">
    <property type="entry name" value="WH-like_DNA-bd_sf"/>
</dbReference>
<dbReference type="Pfam" id="PF13191">
    <property type="entry name" value="AAA_16"/>
    <property type="match status" value="1"/>
</dbReference>
<feature type="region of interest" description="Disordered" evidence="3">
    <location>
        <begin position="507"/>
        <end position="529"/>
    </location>
</feature>
<evidence type="ECO:0000256" key="2">
    <source>
        <dbReference type="ARBA" id="ARBA00022840"/>
    </source>
</evidence>
<dbReference type="Pfam" id="PF00196">
    <property type="entry name" value="GerE"/>
    <property type="match status" value="1"/>
</dbReference>
<dbReference type="PRINTS" id="PR00038">
    <property type="entry name" value="HTHLUXR"/>
</dbReference>
<dbReference type="EMBL" id="JAPNTZ010000007">
    <property type="protein sequence ID" value="MCY1140371.1"/>
    <property type="molecule type" value="Genomic_DNA"/>
</dbReference>
<dbReference type="SUPFAM" id="SSF52540">
    <property type="entry name" value="P-loop containing nucleoside triphosphate hydrolases"/>
    <property type="match status" value="1"/>
</dbReference>
<keyword evidence="1" id="KW-0547">Nucleotide-binding</keyword>
<proteinExistence type="predicted"/>
<dbReference type="CDD" id="cd06170">
    <property type="entry name" value="LuxR_C_like"/>
    <property type="match status" value="1"/>
</dbReference>
<dbReference type="SUPFAM" id="SSF46894">
    <property type="entry name" value="C-terminal effector domain of the bipartite response regulators"/>
    <property type="match status" value="1"/>
</dbReference>
<protein>
    <submittedName>
        <fullName evidence="5">AAA family ATPase</fullName>
    </submittedName>
</protein>
<sequence>MRLVGRESECATLDALLAAARRGRSASLVLRGEAGVGKTALLSYARSVAPETLSLSGIESEATFPFAALHRLLVPLLPQRDRLPAGQRAALEVACGLTDGPPPDLYLVSLAALTLLAGSRRSCVIDDAQWLDQESLRSLAFVARRLHAEGVVLLFGLRGDDHPDLTGIRALDVLGLAREAGVALLGELVDGPLDRSVAASIVDATRGNPLALTDLGRELTAGELSGGTPLPDPMPIGSRLEATYLARVNGLPPATRTWLLSAAAEPAGDPVRLAAAAAALGISPDDAGPAESARLVLVGRSVSFRHPLVRSAVYNGASATERRRVHLALAEVTTDPQDADQRAWHHAAAAIGPDEVTAAELARVADRAGARGGHAARASFLVRAAELTGSPVARAGWLLAAAGAALQAGSPVRTLALLDTADDALLGPVGRGEALLIRAVAAVSTGDPEATRRASAMCLAAAECFGTDAPDRARAAMLQAAEHSISVESSLHGTTQREIALAARVAVAPSPRPEPQPSPQPGPLNSAGPALEPADLLLAAYANFFDGGYPEAGPHLRRAAEAMAGADDADVLRHVVLGVTFCNLTWDDANRQTILRRAEAHARATGALQMLDLVVFLAAMTETAYGRLAEADRYEATGRRIRESIGVTTHQEQIWRHPELLAWRAGDGVHEALEQVVPAAEAIGLGAMVSIMRQSLALIAVGRGDYAAGLVQLGHLVELGTPGLYARVLPDLVECALRAGDRRIAKLAYGDLAVAVRHSGTPWAKGLLARSRALLAAGESAEPHYREAVDLLSETLAVGDLARAHLLYGEWLRRRRRRGDAREQLSAALRIFEAERAEAFLGRVRRELAALGGSVRNPVRENETDLTPQEAAVARLARAGGTNAEIAAHLYLSASTVDYHLRKIYRKLGVRSRRQLRESSHD</sequence>
<evidence type="ECO:0000256" key="1">
    <source>
        <dbReference type="ARBA" id="ARBA00022741"/>
    </source>
</evidence>
<accession>A0ABT4B1L5</accession>
<dbReference type="InterPro" id="IPR016032">
    <property type="entry name" value="Sig_transdc_resp-reg_C-effctor"/>
</dbReference>
<keyword evidence="6" id="KW-1185">Reference proteome</keyword>
<keyword evidence="2" id="KW-0067">ATP-binding</keyword>
<dbReference type="Proteomes" id="UP001151002">
    <property type="component" value="Unassembled WGS sequence"/>
</dbReference>
<dbReference type="Gene3D" id="1.10.10.10">
    <property type="entry name" value="Winged helix-like DNA-binding domain superfamily/Winged helix DNA-binding domain"/>
    <property type="match status" value="1"/>
</dbReference>
<evidence type="ECO:0000313" key="6">
    <source>
        <dbReference type="Proteomes" id="UP001151002"/>
    </source>
</evidence>
<dbReference type="InterPro" id="IPR041664">
    <property type="entry name" value="AAA_16"/>
</dbReference>
<feature type="compositionally biased region" description="Pro residues" evidence="3">
    <location>
        <begin position="510"/>
        <end position="522"/>
    </location>
</feature>
<dbReference type="InterPro" id="IPR000792">
    <property type="entry name" value="Tscrpt_reg_LuxR_C"/>
</dbReference>
<evidence type="ECO:0000313" key="5">
    <source>
        <dbReference type="EMBL" id="MCY1140371.1"/>
    </source>
</evidence>
<feature type="domain" description="HTH luxR-type" evidence="4">
    <location>
        <begin position="859"/>
        <end position="922"/>
    </location>
</feature>
<dbReference type="SMART" id="SM00421">
    <property type="entry name" value="HTH_LUXR"/>
    <property type="match status" value="1"/>
</dbReference>
<evidence type="ECO:0000259" key="4">
    <source>
        <dbReference type="PROSITE" id="PS50043"/>
    </source>
</evidence>
<gene>
    <name evidence="5" type="ORF">OWR29_20420</name>
</gene>
<dbReference type="PANTHER" id="PTHR16305:SF35">
    <property type="entry name" value="TRANSCRIPTIONAL ACTIVATOR DOMAIN"/>
    <property type="match status" value="1"/>
</dbReference>
<comment type="caution">
    <text evidence="5">The sequence shown here is derived from an EMBL/GenBank/DDBJ whole genome shotgun (WGS) entry which is preliminary data.</text>
</comment>
<reference evidence="5" key="1">
    <citation type="submission" date="2022-11" db="EMBL/GenBank/DDBJ databases">
        <authorList>
            <person name="Somphong A."/>
            <person name="Phongsopitanun W."/>
        </authorList>
    </citation>
    <scope>NUCLEOTIDE SEQUENCE</scope>
    <source>
        <strain evidence="5">Pm04-4</strain>
    </source>
</reference>
<organism evidence="5 6">
    <name type="scientific">Paractinoplanes pyxinae</name>
    <dbReference type="NCBI Taxonomy" id="2997416"/>
    <lineage>
        <taxon>Bacteria</taxon>
        <taxon>Bacillati</taxon>
        <taxon>Actinomycetota</taxon>
        <taxon>Actinomycetes</taxon>
        <taxon>Micromonosporales</taxon>
        <taxon>Micromonosporaceae</taxon>
        <taxon>Paractinoplanes</taxon>
    </lineage>
</organism>